<protein>
    <submittedName>
        <fullName evidence="2">Uncharacterized protein</fullName>
    </submittedName>
</protein>
<name>W9J6N5_FUSOX</name>
<evidence type="ECO:0000256" key="1">
    <source>
        <dbReference type="SAM" id="Phobius"/>
    </source>
</evidence>
<proteinExistence type="predicted"/>
<reference evidence="2 3" key="1">
    <citation type="submission" date="2011-06" db="EMBL/GenBank/DDBJ databases">
        <title>The Genome Sequence of Fusarium oxysporum FOSC 3-a.</title>
        <authorList>
            <consortium name="The Broad Institute Genome Sequencing Platform"/>
            <person name="Ma L.-J."/>
            <person name="Gale L.R."/>
            <person name="Schwartz D.C."/>
            <person name="Zhou S."/>
            <person name="Corby-Kistler H."/>
            <person name="Young S.K."/>
            <person name="Zeng Q."/>
            <person name="Gargeya S."/>
            <person name="Fitzgerald M."/>
            <person name="Haas B."/>
            <person name="Abouelleil A."/>
            <person name="Alvarado L."/>
            <person name="Arachchi H.M."/>
            <person name="Berlin A."/>
            <person name="Brown A."/>
            <person name="Chapman S.B."/>
            <person name="Chen Z."/>
            <person name="Dunbar C."/>
            <person name="Freedman E."/>
            <person name="Gearin G."/>
            <person name="Gellesch M."/>
            <person name="Goldberg J."/>
            <person name="Griggs A."/>
            <person name="Gujja S."/>
            <person name="Heiman D."/>
            <person name="Howarth C."/>
            <person name="Larson L."/>
            <person name="Lui A."/>
            <person name="MacDonald P.J.P."/>
            <person name="Mehta T."/>
            <person name="Montmayeur A."/>
            <person name="Murphy C."/>
            <person name="Neiman D."/>
            <person name="Pearson M."/>
            <person name="Priest M."/>
            <person name="Roberts A."/>
            <person name="Saif S."/>
            <person name="Shea T."/>
            <person name="Shenoy N."/>
            <person name="Sisk P."/>
            <person name="Stolte C."/>
            <person name="Sykes S."/>
            <person name="Wortman J."/>
            <person name="Nusbaum C."/>
            <person name="Birren B."/>
        </authorList>
    </citation>
    <scope>NUCLEOTIDE SEQUENCE [LARGE SCALE GENOMIC DNA]</scope>
    <source>
        <strain evidence="3">FOSC 3-a</strain>
    </source>
</reference>
<keyword evidence="1" id="KW-1133">Transmembrane helix</keyword>
<dbReference type="EMBL" id="JH717839">
    <property type="protein sequence ID" value="EWZ02688.1"/>
    <property type="molecule type" value="Genomic_DNA"/>
</dbReference>
<organism evidence="2 3">
    <name type="scientific">Fusarium oxysporum NRRL 32931</name>
    <dbReference type="NCBI Taxonomy" id="660029"/>
    <lineage>
        <taxon>Eukaryota</taxon>
        <taxon>Fungi</taxon>
        <taxon>Dikarya</taxon>
        <taxon>Ascomycota</taxon>
        <taxon>Pezizomycotina</taxon>
        <taxon>Sordariomycetes</taxon>
        <taxon>Hypocreomycetidae</taxon>
        <taxon>Hypocreales</taxon>
        <taxon>Nectriaceae</taxon>
        <taxon>Fusarium</taxon>
        <taxon>Fusarium oxysporum species complex</taxon>
    </lineage>
</organism>
<dbReference type="HOGENOM" id="CLU_2687883_0_0_1"/>
<keyword evidence="1" id="KW-0472">Membrane</keyword>
<accession>W9J6N5</accession>
<evidence type="ECO:0000313" key="3">
    <source>
        <dbReference type="Proteomes" id="UP000030753"/>
    </source>
</evidence>
<evidence type="ECO:0000313" key="2">
    <source>
        <dbReference type="EMBL" id="EWZ02688.1"/>
    </source>
</evidence>
<keyword evidence="1" id="KW-0812">Transmembrane</keyword>
<sequence length="74" mass="8431">MPSWDLGRRSLFSPIISLGILCIRIWINEAMAVPPRVYRPIEGFALTTNRGLQVQMPRSEMIIRADELSFNDVA</sequence>
<dbReference type="Proteomes" id="UP000030753">
    <property type="component" value="Unassembled WGS sequence"/>
</dbReference>
<gene>
    <name evidence="2" type="ORF">FOYG_01917</name>
</gene>
<dbReference type="AlphaFoldDB" id="W9J6N5"/>
<feature type="transmembrane region" description="Helical" evidence="1">
    <location>
        <begin position="6"/>
        <end position="27"/>
    </location>
</feature>